<feature type="transmembrane region" description="Helical" evidence="1">
    <location>
        <begin position="324"/>
        <end position="343"/>
    </location>
</feature>
<feature type="transmembrane region" description="Helical" evidence="1">
    <location>
        <begin position="148"/>
        <end position="167"/>
    </location>
</feature>
<dbReference type="InterPro" id="IPR025291">
    <property type="entry name" value="DUF4153"/>
</dbReference>
<feature type="transmembrane region" description="Helical" evidence="1">
    <location>
        <begin position="187"/>
        <end position="204"/>
    </location>
</feature>
<dbReference type="EMBL" id="JACIIZ010000002">
    <property type="protein sequence ID" value="MBB6250450.1"/>
    <property type="molecule type" value="Genomic_DNA"/>
</dbReference>
<feature type="transmembrane region" description="Helical" evidence="1">
    <location>
        <begin position="249"/>
        <end position="269"/>
    </location>
</feature>
<gene>
    <name evidence="2" type="ORF">FHS74_000991</name>
</gene>
<evidence type="ECO:0000313" key="2">
    <source>
        <dbReference type="EMBL" id="MBB6250450.1"/>
    </source>
</evidence>
<keyword evidence="1" id="KW-0812">Transmembrane</keyword>
<accession>A0A7X0AWM6</accession>
<dbReference type="Proteomes" id="UP000539175">
    <property type="component" value="Unassembled WGS sequence"/>
</dbReference>
<comment type="caution">
    <text evidence="2">The sequence shown here is derived from an EMBL/GenBank/DDBJ whole genome shotgun (WGS) entry which is preliminary data.</text>
</comment>
<feature type="transmembrane region" description="Helical" evidence="1">
    <location>
        <begin position="216"/>
        <end position="237"/>
    </location>
</feature>
<evidence type="ECO:0000256" key="1">
    <source>
        <dbReference type="SAM" id="Phobius"/>
    </source>
</evidence>
<sequence length="599" mass="64397">MVPLTRLAVALIQASGLYLLVESATKPLAWPATEPTLFVPLLMVFSLIPPLILMGAGQIARRPLVLWGLAATVIIAGLGYHAAARMPPAQPADSGTGADILLWPYGDLWLRLAGGLFIAHTLVVDAVIARRWRPPYPRHFDTAWKQGLQAALTVVFVGVFWGVLHLGASLFDLLKVGFFHRLIRHDWFAIPATTLAIAGAVHITDVQPALIRGARALALTLLSWLLPLLVVIVAGFLGSLPFLSLQPLWHTHVAASLLLTAAALLILLINCCYQDGAAERTTVAIKRWAGTVGAVALLPLVALAGWALGLRVDQYGWSVQRVEAAAVTLVLAAYTAGYAVAVIRAPNPGGPHWLRRLEPTNHITAHLVLLLLLALLTPLADPARLMVDSQMARLRSGALPPEKLDLVALRFEGARWGRDAVTALGQATDARWTADQTRTLHANVATVLSKPNRYQALDALRRQPDTTDPLENVTVYPAGRTLPPAFLQAYATSLHPDQDRDCGRKGGGSCNAFLIALPPGGPEAVIIQDGYRASRLYQQDDSGAWHQTGTLERLPNCAAVRDALKQGLATPVPHPLPDLMVAGVRLDIQAPDQGCPTSR</sequence>
<dbReference type="RefSeq" id="WP_184798003.1">
    <property type="nucleotide sequence ID" value="NZ_JACIIZ010000002.1"/>
</dbReference>
<feature type="transmembrane region" description="Helical" evidence="1">
    <location>
        <begin position="64"/>
        <end position="83"/>
    </location>
</feature>
<reference evidence="2 3" key="1">
    <citation type="submission" date="2020-08" db="EMBL/GenBank/DDBJ databases">
        <title>Genomic Encyclopedia of Type Strains, Phase IV (KMG-IV): sequencing the most valuable type-strain genomes for metagenomic binning, comparative biology and taxonomic classification.</title>
        <authorList>
            <person name="Goeker M."/>
        </authorList>
    </citation>
    <scope>NUCLEOTIDE SEQUENCE [LARGE SCALE GENOMIC DNA]</scope>
    <source>
        <strain evidence="2 3">DSM 22198</strain>
    </source>
</reference>
<keyword evidence="1" id="KW-1133">Transmembrane helix</keyword>
<evidence type="ECO:0008006" key="4">
    <source>
        <dbReference type="Google" id="ProtNLM"/>
    </source>
</evidence>
<keyword evidence="3" id="KW-1185">Reference proteome</keyword>
<feature type="transmembrane region" description="Helical" evidence="1">
    <location>
        <begin position="108"/>
        <end position="128"/>
    </location>
</feature>
<keyword evidence="1" id="KW-0472">Membrane</keyword>
<feature type="transmembrane region" description="Helical" evidence="1">
    <location>
        <begin position="290"/>
        <end position="312"/>
    </location>
</feature>
<name>A0A7X0AWM6_9PROT</name>
<organism evidence="2 3">
    <name type="scientific">Nitrospirillum iridis</name>
    <dbReference type="NCBI Taxonomy" id="765888"/>
    <lineage>
        <taxon>Bacteria</taxon>
        <taxon>Pseudomonadati</taxon>
        <taxon>Pseudomonadota</taxon>
        <taxon>Alphaproteobacteria</taxon>
        <taxon>Rhodospirillales</taxon>
        <taxon>Azospirillaceae</taxon>
        <taxon>Nitrospirillum</taxon>
    </lineage>
</organism>
<dbReference type="Pfam" id="PF13687">
    <property type="entry name" value="DUF4153"/>
    <property type="match status" value="1"/>
</dbReference>
<protein>
    <recommendedName>
        <fullName evidence="4">DUF4153 domain-containing protein</fullName>
    </recommendedName>
</protein>
<proteinExistence type="predicted"/>
<dbReference type="AlphaFoldDB" id="A0A7X0AWM6"/>
<feature type="transmembrane region" description="Helical" evidence="1">
    <location>
        <begin position="39"/>
        <end position="57"/>
    </location>
</feature>
<evidence type="ECO:0000313" key="3">
    <source>
        <dbReference type="Proteomes" id="UP000539175"/>
    </source>
</evidence>
<feature type="transmembrane region" description="Helical" evidence="1">
    <location>
        <begin position="363"/>
        <end position="380"/>
    </location>
</feature>